<dbReference type="Pfam" id="PF17954">
    <property type="entry name" value="Pirin_C_2"/>
    <property type="match status" value="1"/>
</dbReference>
<dbReference type="InterPro" id="IPR003829">
    <property type="entry name" value="Pirin_N_dom"/>
</dbReference>
<dbReference type="Gene3D" id="2.60.120.10">
    <property type="entry name" value="Jelly Rolls"/>
    <property type="match status" value="2"/>
</dbReference>
<dbReference type="RefSeq" id="WP_052242272.1">
    <property type="nucleotide sequence ID" value="NZ_JRVC01000008.1"/>
</dbReference>
<keyword evidence="2" id="KW-0408">Iron</keyword>
<dbReference type="CDD" id="cd02910">
    <property type="entry name" value="cupin_Yhhw_N"/>
    <property type="match status" value="1"/>
</dbReference>
<evidence type="ECO:0000256" key="1">
    <source>
        <dbReference type="ARBA" id="ARBA00008416"/>
    </source>
</evidence>
<proteinExistence type="inferred from homology"/>
<dbReference type="PANTHER" id="PTHR43212">
    <property type="entry name" value="QUERCETIN 2,3-DIOXYGENASE"/>
    <property type="match status" value="1"/>
</dbReference>
<dbReference type="PIRSF" id="PIRSF006232">
    <property type="entry name" value="Pirin"/>
    <property type="match status" value="1"/>
</dbReference>
<dbReference type="Pfam" id="PF02678">
    <property type="entry name" value="Pirin"/>
    <property type="match status" value="1"/>
</dbReference>
<dbReference type="SUPFAM" id="SSF51182">
    <property type="entry name" value="RmlC-like cupins"/>
    <property type="match status" value="1"/>
</dbReference>
<feature type="binding site" evidence="2">
    <location>
        <position position="69"/>
    </location>
    <ligand>
        <name>Fe cation</name>
        <dbReference type="ChEBI" id="CHEBI:24875"/>
    </ligand>
</feature>
<feature type="domain" description="Pirin N-terminal" evidence="4">
    <location>
        <begin position="24"/>
        <end position="130"/>
    </location>
</feature>
<dbReference type="InterPro" id="IPR014710">
    <property type="entry name" value="RmlC-like_jellyroll"/>
</dbReference>
<feature type="domain" description="Quercetin 2,3-dioxygenase C-terminal cupin" evidence="5">
    <location>
        <begin position="163"/>
        <end position="242"/>
    </location>
</feature>
<keyword evidence="7" id="KW-1185">Reference proteome</keyword>
<reference evidence="6 7" key="1">
    <citation type="submission" date="2014-10" db="EMBL/GenBank/DDBJ databases">
        <title>Draft genome sequence of Novosphingobium subterraneum DSM 12447.</title>
        <authorList>
            <person name="Gan H.M."/>
            <person name="Gan H.Y."/>
            <person name="Savka M.A."/>
        </authorList>
    </citation>
    <scope>NUCLEOTIDE SEQUENCE [LARGE SCALE GENOMIC DNA]</scope>
    <source>
        <strain evidence="6 7">DSM 12447</strain>
    </source>
</reference>
<dbReference type="InterPro" id="IPR012093">
    <property type="entry name" value="Pirin"/>
</dbReference>
<protein>
    <submittedName>
        <fullName evidence="6">Pirin</fullName>
    </submittedName>
</protein>
<dbReference type="EMBL" id="JRVC01000008">
    <property type="protein sequence ID" value="KHS46676.1"/>
    <property type="molecule type" value="Genomic_DNA"/>
</dbReference>
<feature type="binding site" evidence="2">
    <location>
        <position position="113"/>
    </location>
    <ligand>
        <name>Fe cation</name>
        <dbReference type="ChEBI" id="CHEBI:24875"/>
    </ligand>
</feature>
<gene>
    <name evidence="6" type="ORF">NJ75_01912</name>
</gene>
<evidence type="ECO:0000313" key="6">
    <source>
        <dbReference type="EMBL" id="KHS46676.1"/>
    </source>
</evidence>
<keyword evidence="2" id="KW-0479">Metal-binding</keyword>
<comment type="similarity">
    <text evidence="1 3">Belongs to the pirin family.</text>
</comment>
<dbReference type="STRING" id="48936.NJ75_01912"/>
<organism evidence="6 7">
    <name type="scientific">Novosphingobium subterraneum</name>
    <dbReference type="NCBI Taxonomy" id="48936"/>
    <lineage>
        <taxon>Bacteria</taxon>
        <taxon>Pseudomonadati</taxon>
        <taxon>Pseudomonadota</taxon>
        <taxon>Alphaproteobacteria</taxon>
        <taxon>Sphingomonadales</taxon>
        <taxon>Sphingomonadaceae</taxon>
        <taxon>Novosphingobium</taxon>
    </lineage>
</organism>
<evidence type="ECO:0000313" key="7">
    <source>
        <dbReference type="Proteomes" id="UP000031338"/>
    </source>
</evidence>
<sequence length="244" mass="26540">MTQTANTTATKAHIELRPFASIGAANHGWLDAHHHFSFGGYHDPARVHWGALRVWNDDRIAPKSGFPTHPHSDMEIITYVTRGAITHRDSLGNEGRTEAGDVQVMSAGTGIAHSEFNLEDEETRLFQIWIIPDRRGHAPSWGARPFPKDSREGKFVPLASGIAGDTDVLTINANARVLGATVKAGETVRYELTEDRHAYLVPAKGKIRIGEIEANARDGVAITGVTEIVITALEEAELVLVDAA</sequence>
<evidence type="ECO:0000256" key="3">
    <source>
        <dbReference type="RuleBase" id="RU003457"/>
    </source>
</evidence>
<dbReference type="PATRIC" id="fig|48936.3.peg.1922"/>
<dbReference type="InterPro" id="IPR041602">
    <property type="entry name" value="Quercetinase_C"/>
</dbReference>
<dbReference type="Proteomes" id="UP000031338">
    <property type="component" value="Unassembled WGS sequence"/>
</dbReference>
<dbReference type="PANTHER" id="PTHR43212:SF3">
    <property type="entry name" value="QUERCETIN 2,3-DIOXYGENASE"/>
    <property type="match status" value="1"/>
</dbReference>
<comment type="caution">
    <text evidence="6">The sequence shown here is derived from an EMBL/GenBank/DDBJ whole genome shotgun (WGS) entry which is preliminary data.</text>
</comment>
<evidence type="ECO:0000256" key="2">
    <source>
        <dbReference type="PIRSR" id="PIRSR006232-1"/>
    </source>
</evidence>
<feature type="binding site" evidence="2">
    <location>
        <position position="115"/>
    </location>
    <ligand>
        <name>Fe cation</name>
        <dbReference type="ChEBI" id="CHEBI:24875"/>
    </ligand>
</feature>
<feature type="binding site" evidence="2">
    <location>
        <position position="71"/>
    </location>
    <ligand>
        <name>Fe cation</name>
        <dbReference type="ChEBI" id="CHEBI:24875"/>
    </ligand>
</feature>
<dbReference type="AlphaFoldDB" id="A0A0B8ZKD8"/>
<evidence type="ECO:0000259" key="5">
    <source>
        <dbReference type="Pfam" id="PF17954"/>
    </source>
</evidence>
<dbReference type="GO" id="GO:0046872">
    <property type="term" value="F:metal ion binding"/>
    <property type="evidence" value="ECO:0007669"/>
    <property type="project" value="UniProtKB-KW"/>
</dbReference>
<name>A0A0B8ZKD8_9SPHN</name>
<comment type="cofactor">
    <cofactor evidence="2">
        <name>Fe cation</name>
        <dbReference type="ChEBI" id="CHEBI:24875"/>
    </cofactor>
    <text evidence="2">Binds 1 Fe cation per subunit.</text>
</comment>
<dbReference type="InterPro" id="IPR011051">
    <property type="entry name" value="RmlC_Cupin_sf"/>
</dbReference>
<evidence type="ECO:0000259" key="4">
    <source>
        <dbReference type="Pfam" id="PF02678"/>
    </source>
</evidence>
<accession>A0A0B8ZKD8</accession>